<evidence type="ECO:0000313" key="4">
    <source>
        <dbReference type="Proteomes" id="UP000186904"/>
    </source>
</evidence>
<evidence type="ECO:0000313" key="3">
    <source>
        <dbReference type="Proteomes" id="UP000186599"/>
    </source>
</evidence>
<name>A0A1H9NJL8_9GAMM</name>
<dbReference type="EMBL" id="FOUA01000001">
    <property type="protein sequence ID" value="SFL80589.1"/>
    <property type="molecule type" value="Genomic_DNA"/>
</dbReference>
<sequence>MSQASNSYLVEAVDDVLGGRSVREFESFEDFWAEFDAAFWYESQDAGEDTLESYDYIKKIFMKRL</sequence>
<organism evidence="1 4">
    <name type="scientific">Halopseudomonas bauzanensis</name>
    <dbReference type="NCBI Taxonomy" id="653930"/>
    <lineage>
        <taxon>Bacteria</taxon>
        <taxon>Pseudomonadati</taxon>
        <taxon>Pseudomonadota</taxon>
        <taxon>Gammaproteobacteria</taxon>
        <taxon>Pseudomonadales</taxon>
        <taxon>Pseudomonadaceae</taxon>
        <taxon>Halopseudomonas</taxon>
    </lineage>
</organism>
<proteinExistence type="predicted"/>
<dbReference type="Proteomes" id="UP000186599">
    <property type="component" value="Unassembled WGS sequence"/>
</dbReference>
<gene>
    <name evidence="2" type="ORF">SAMN04487855_1311</name>
    <name evidence="1" type="ORF">SAMN05216589_0314</name>
</gene>
<evidence type="ECO:0000313" key="2">
    <source>
        <dbReference type="EMBL" id="SFL80589.1"/>
    </source>
</evidence>
<dbReference type="Proteomes" id="UP000186904">
    <property type="component" value="Unassembled WGS sequence"/>
</dbReference>
<dbReference type="EMBL" id="FOGN01000001">
    <property type="protein sequence ID" value="SER36091.1"/>
    <property type="molecule type" value="Genomic_DNA"/>
</dbReference>
<keyword evidence="3" id="KW-1185">Reference proteome</keyword>
<reference evidence="3 4" key="1">
    <citation type="submission" date="2016-10" db="EMBL/GenBank/DDBJ databases">
        <authorList>
            <person name="de Groot N.N."/>
        </authorList>
    </citation>
    <scope>NUCLEOTIDE SEQUENCE [LARGE SCALE GENOMIC DNA]</scope>
    <source>
        <strain evidence="2 3">CGMCC 1.9095</strain>
        <strain evidence="1 4">DSM 22558</strain>
    </source>
</reference>
<dbReference type="AlphaFoldDB" id="A0A1H9NJL8"/>
<protein>
    <submittedName>
        <fullName evidence="1">Uncharacterized protein</fullName>
    </submittedName>
</protein>
<accession>A0A1H9NJL8</accession>
<dbReference type="RefSeq" id="WP_074777427.1">
    <property type="nucleotide sequence ID" value="NZ_FOGN01000001.1"/>
</dbReference>
<evidence type="ECO:0000313" key="1">
    <source>
        <dbReference type="EMBL" id="SER36091.1"/>
    </source>
</evidence>